<dbReference type="AlphaFoldDB" id="A0A9Q3DHV4"/>
<feature type="region of interest" description="Disordered" evidence="1">
    <location>
        <begin position="1"/>
        <end position="41"/>
    </location>
</feature>
<protein>
    <submittedName>
        <fullName evidence="2">Uncharacterized protein</fullName>
    </submittedName>
</protein>
<dbReference type="EMBL" id="AVOT02017889">
    <property type="protein sequence ID" value="MBW0504376.1"/>
    <property type="molecule type" value="Genomic_DNA"/>
</dbReference>
<organism evidence="2 3">
    <name type="scientific">Austropuccinia psidii MF-1</name>
    <dbReference type="NCBI Taxonomy" id="1389203"/>
    <lineage>
        <taxon>Eukaryota</taxon>
        <taxon>Fungi</taxon>
        <taxon>Dikarya</taxon>
        <taxon>Basidiomycota</taxon>
        <taxon>Pucciniomycotina</taxon>
        <taxon>Pucciniomycetes</taxon>
        <taxon>Pucciniales</taxon>
        <taxon>Sphaerophragmiaceae</taxon>
        <taxon>Austropuccinia</taxon>
    </lineage>
</organism>
<accession>A0A9Q3DHV4</accession>
<proteinExistence type="predicted"/>
<evidence type="ECO:0000313" key="3">
    <source>
        <dbReference type="Proteomes" id="UP000765509"/>
    </source>
</evidence>
<dbReference type="Proteomes" id="UP000765509">
    <property type="component" value="Unassembled WGS sequence"/>
</dbReference>
<evidence type="ECO:0000313" key="2">
    <source>
        <dbReference type="EMBL" id="MBW0504376.1"/>
    </source>
</evidence>
<keyword evidence="3" id="KW-1185">Reference proteome</keyword>
<reference evidence="2" key="1">
    <citation type="submission" date="2021-03" db="EMBL/GenBank/DDBJ databases">
        <title>Draft genome sequence of rust myrtle Austropuccinia psidii MF-1, a brazilian biotype.</title>
        <authorList>
            <person name="Quecine M.C."/>
            <person name="Pachon D.M.R."/>
            <person name="Bonatelli M.L."/>
            <person name="Correr F.H."/>
            <person name="Franceschini L.M."/>
            <person name="Leite T.F."/>
            <person name="Margarido G.R.A."/>
            <person name="Almeida C.A."/>
            <person name="Ferrarezi J.A."/>
            <person name="Labate C.A."/>
        </authorList>
    </citation>
    <scope>NUCLEOTIDE SEQUENCE</scope>
    <source>
        <strain evidence="2">MF-1</strain>
    </source>
</reference>
<feature type="region of interest" description="Disordered" evidence="1">
    <location>
        <begin position="106"/>
        <end position="150"/>
    </location>
</feature>
<comment type="caution">
    <text evidence="2">The sequence shown here is derived from an EMBL/GenBank/DDBJ whole genome shotgun (WGS) entry which is preliminary data.</text>
</comment>
<evidence type="ECO:0000256" key="1">
    <source>
        <dbReference type="SAM" id="MobiDB-lite"/>
    </source>
</evidence>
<sequence length="150" mass="17083">MSPVDLRNLGFQRKQPEDRKGLSRTGSPGGGHLGHSGVWQDIEGNSTHSAIHFPIQQKSQTRGLEEIDQVIQLGQLLKDLFSMEHEEPEVQPSILLGRTWSKLPEDMSQRDRLQRPYGNHQRLESHQAFQTPRGEGKQDKGESRHYPCEP</sequence>
<gene>
    <name evidence="2" type="ORF">O181_044091</name>
</gene>
<feature type="compositionally biased region" description="Basic and acidic residues" evidence="1">
    <location>
        <begin position="134"/>
        <end position="150"/>
    </location>
</feature>
<name>A0A9Q3DHV4_9BASI</name>